<gene>
    <name evidence="8" type="ORF">D8M06_11700</name>
</gene>
<evidence type="ECO:0000256" key="2">
    <source>
        <dbReference type="ARBA" id="ARBA00013194"/>
    </source>
</evidence>
<dbReference type="InterPro" id="IPR000297">
    <property type="entry name" value="PPIase_PpiC"/>
</dbReference>
<dbReference type="RefSeq" id="WP_121204581.1">
    <property type="nucleotide sequence ID" value="NZ_RBZP01000008.1"/>
</dbReference>
<comment type="caution">
    <text evidence="8">The sequence shown here is derived from an EMBL/GenBank/DDBJ whole genome shotgun (WGS) entry which is preliminary data.</text>
</comment>
<dbReference type="InterPro" id="IPR046357">
    <property type="entry name" value="PPIase_dom_sf"/>
</dbReference>
<keyword evidence="9" id="KW-1185">Reference proteome</keyword>
<dbReference type="Gene3D" id="3.10.50.40">
    <property type="match status" value="1"/>
</dbReference>
<name>A0A495A1Z4_9BACI</name>
<sequence>MSKRFLLSVVVVLLITNIATLLIFSRDDKVVLQNGDIEVSSNDAVATVSGKEIEYGAWVNALMDSYGKKKLQTMIDKEVVRQLADVHEIEIDKKVIEREISFLASMQGVMTEKEFNELEEGWVNDIQYRYQLEKLLTKDITVPQSEVRQFYNTYGDQYNFTESMQLSHILVDDFKTAEKIKQELDDGASFPLLAKEYSLDEETKDDGGYLGFIHTNSQFFPTGYKEVAEELDEHTYSEPFSATDKVALIYVHRKLPSIEFSYDEISPYIESELAMQEVNQSLSAAPLWKEIDINWIYGD</sequence>
<evidence type="ECO:0000256" key="3">
    <source>
        <dbReference type="ARBA" id="ARBA00022729"/>
    </source>
</evidence>
<dbReference type="EMBL" id="RBZP01000008">
    <property type="protein sequence ID" value="RKQ33045.1"/>
    <property type="molecule type" value="Genomic_DNA"/>
</dbReference>
<dbReference type="SUPFAM" id="SSF54534">
    <property type="entry name" value="FKBP-like"/>
    <property type="match status" value="1"/>
</dbReference>
<evidence type="ECO:0000256" key="1">
    <source>
        <dbReference type="ARBA" id="ARBA00000971"/>
    </source>
</evidence>
<evidence type="ECO:0000256" key="5">
    <source>
        <dbReference type="ARBA" id="ARBA00023235"/>
    </source>
</evidence>
<dbReference type="EC" id="5.2.1.8" evidence="2"/>
<evidence type="ECO:0000313" key="9">
    <source>
        <dbReference type="Proteomes" id="UP000269301"/>
    </source>
</evidence>
<dbReference type="Gene3D" id="1.10.4030.10">
    <property type="entry name" value="Porin chaperone SurA, peptide-binding domain"/>
    <property type="match status" value="1"/>
</dbReference>
<dbReference type="Proteomes" id="UP000269301">
    <property type="component" value="Unassembled WGS sequence"/>
</dbReference>
<accession>A0A495A1Z4</accession>
<keyword evidence="5 6" id="KW-0413">Isomerase</keyword>
<evidence type="ECO:0000259" key="7">
    <source>
        <dbReference type="PROSITE" id="PS50198"/>
    </source>
</evidence>
<organism evidence="8 9">
    <name type="scientific">Oceanobacillus halophilus</name>
    <dbReference type="NCBI Taxonomy" id="930130"/>
    <lineage>
        <taxon>Bacteria</taxon>
        <taxon>Bacillati</taxon>
        <taxon>Bacillota</taxon>
        <taxon>Bacilli</taxon>
        <taxon>Bacillales</taxon>
        <taxon>Bacillaceae</taxon>
        <taxon>Oceanobacillus</taxon>
    </lineage>
</organism>
<dbReference type="Pfam" id="PF13145">
    <property type="entry name" value="Rotamase_2"/>
    <property type="match status" value="1"/>
</dbReference>
<dbReference type="OrthoDB" id="2677468at2"/>
<dbReference type="InterPro" id="IPR050245">
    <property type="entry name" value="PrsA_foldase"/>
</dbReference>
<keyword evidence="4 6" id="KW-0697">Rotamase</keyword>
<reference evidence="8 9" key="1">
    <citation type="journal article" date="2016" name="Int. J. Syst. Evol. Microbiol.">
        <title>Oceanobacillus halophilus sp. nov., a novel moderately halophilic bacterium from a hypersaline lake.</title>
        <authorList>
            <person name="Amoozegar M.A."/>
            <person name="Bagheri M."/>
            <person name="Makhdoumi A."/>
            <person name="Nikou M.M."/>
            <person name="Fazeli S.A.S."/>
            <person name="Schumann P."/>
            <person name="Sproer C."/>
            <person name="Sanchez-Porro C."/>
            <person name="Ventosa A."/>
        </authorList>
    </citation>
    <scope>NUCLEOTIDE SEQUENCE [LARGE SCALE GENOMIC DNA]</scope>
    <source>
        <strain evidence="8 9">DSM 23996</strain>
    </source>
</reference>
<keyword evidence="3" id="KW-0732">Signal</keyword>
<comment type="catalytic activity">
    <reaction evidence="1">
        <text>[protein]-peptidylproline (omega=180) = [protein]-peptidylproline (omega=0)</text>
        <dbReference type="Rhea" id="RHEA:16237"/>
        <dbReference type="Rhea" id="RHEA-COMP:10747"/>
        <dbReference type="Rhea" id="RHEA-COMP:10748"/>
        <dbReference type="ChEBI" id="CHEBI:83833"/>
        <dbReference type="ChEBI" id="CHEBI:83834"/>
        <dbReference type="EC" id="5.2.1.8"/>
    </reaction>
</comment>
<feature type="domain" description="PpiC" evidence="7">
    <location>
        <begin position="161"/>
        <end position="253"/>
    </location>
</feature>
<dbReference type="AlphaFoldDB" id="A0A495A1Z4"/>
<dbReference type="GO" id="GO:0003755">
    <property type="term" value="F:peptidyl-prolyl cis-trans isomerase activity"/>
    <property type="evidence" value="ECO:0007669"/>
    <property type="project" value="UniProtKB-KW"/>
</dbReference>
<proteinExistence type="predicted"/>
<dbReference type="PANTHER" id="PTHR47245">
    <property type="entry name" value="PEPTIDYLPROLYL ISOMERASE"/>
    <property type="match status" value="1"/>
</dbReference>
<evidence type="ECO:0000256" key="4">
    <source>
        <dbReference type="ARBA" id="ARBA00023110"/>
    </source>
</evidence>
<dbReference type="PANTHER" id="PTHR47245:SF1">
    <property type="entry name" value="FOLDASE PROTEIN PRSA"/>
    <property type="match status" value="1"/>
</dbReference>
<evidence type="ECO:0000313" key="8">
    <source>
        <dbReference type="EMBL" id="RKQ33045.1"/>
    </source>
</evidence>
<dbReference type="PROSITE" id="PS50198">
    <property type="entry name" value="PPIC_PPIASE_2"/>
    <property type="match status" value="1"/>
</dbReference>
<protein>
    <recommendedName>
        <fullName evidence="2">peptidylprolyl isomerase</fullName>
        <ecNumber evidence="2">5.2.1.8</ecNumber>
    </recommendedName>
</protein>
<evidence type="ECO:0000256" key="6">
    <source>
        <dbReference type="PROSITE-ProRule" id="PRU00278"/>
    </source>
</evidence>